<evidence type="ECO:0000256" key="4">
    <source>
        <dbReference type="SAM" id="Phobius"/>
    </source>
</evidence>
<dbReference type="SUPFAM" id="SSF51735">
    <property type="entry name" value="NAD(P)-binding Rossmann-fold domains"/>
    <property type="match status" value="1"/>
</dbReference>
<dbReference type="GO" id="GO:0016491">
    <property type="term" value="F:oxidoreductase activity"/>
    <property type="evidence" value="ECO:0007669"/>
    <property type="project" value="UniProtKB-KW"/>
</dbReference>
<accession>A0A7S2U1R6</accession>
<organism evidence="5">
    <name type="scientific">Lotharella oceanica</name>
    <dbReference type="NCBI Taxonomy" id="641309"/>
    <lineage>
        <taxon>Eukaryota</taxon>
        <taxon>Sar</taxon>
        <taxon>Rhizaria</taxon>
        <taxon>Cercozoa</taxon>
        <taxon>Chlorarachniophyceae</taxon>
        <taxon>Lotharella</taxon>
    </lineage>
</organism>
<sequence length="385" mass="42494">MPPDPKTLHFVLGGIWALLSIPIHAILVFFGIVTPRKAPAKDLTGKVAIVTGSNCGIGRETAFHLGQMGATVVLACRNPERGEEAERGLVARLKKIPGQHNGHFVFMELDLSDLRSVMKFCECFVKRYGKLDILVNNAGIGHTLTKSATKQGFDLIFGVNYLGHFALTRNLLPLMCSRHQYTGCSQIAEGQARIVNLSSVMHHFGNTNWSECLIPQGPVSSTYCSSKLAMAMLTHAINLRVGDEEKRRGAERAGEKGAEMAGKCPGVRAISANPGAVHSNIWRFCPNLLMPVINFIMMLFFLTNHQGCTTSVACAVGEVPRDEDYLQPYFMPDSWRLPFEVCGPYVGYMGMKPRYPPDIDAEAKRLWKESEVAVRRALLETKSNN</sequence>
<name>A0A7S2U1R6_9EUKA</name>
<dbReference type="EMBL" id="HBHP01031040">
    <property type="protein sequence ID" value="CAD9775101.1"/>
    <property type="molecule type" value="Transcribed_RNA"/>
</dbReference>
<dbReference type="Pfam" id="PF00106">
    <property type="entry name" value="adh_short"/>
    <property type="match status" value="1"/>
</dbReference>
<keyword evidence="4" id="KW-0812">Transmembrane</keyword>
<feature type="transmembrane region" description="Helical" evidence="4">
    <location>
        <begin position="12"/>
        <end position="33"/>
    </location>
</feature>
<protein>
    <recommendedName>
        <fullName evidence="6">Protochlorophyllide reductase</fullName>
    </recommendedName>
</protein>
<gene>
    <name evidence="5" type="ORF">LSP00402_LOCUS19098</name>
</gene>
<proteinExistence type="inferred from homology"/>
<dbReference type="Gene3D" id="3.40.50.720">
    <property type="entry name" value="NAD(P)-binding Rossmann-like Domain"/>
    <property type="match status" value="1"/>
</dbReference>
<evidence type="ECO:0000256" key="2">
    <source>
        <dbReference type="ARBA" id="ARBA00023002"/>
    </source>
</evidence>
<keyword evidence="2" id="KW-0560">Oxidoreductase</keyword>
<dbReference type="PRINTS" id="PR00080">
    <property type="entry name" value="SDRFAMILY"/>
</dbReference>
<reference evidence="5" key="1">
    <citation type="submission" date="2021-01" db="EMBL/GenBank/DDBJ databases">
        <authorList>
            <person name="Corre E."/>
            <person name="Pelletier E."/>
            <person name="Niang G."/>
            <person name="Scheremetjew M."/>
            <person name="Finn R."/>
            <person name="Kale V."/>
            <person name="Holt S."/>
            <person name="Cochrane G."/>
            <person name="Meng A."/>
            <person name="Brown T."/>
            <person name="Cohen L."/>
        </authorList>
    </citation>
    <scope>NUCLEOTIDE SEQUENCE</scope>
    <source>
        <strain evidence="5">CCMP622</strain>
    </source>
</reference>
<dbReference type="InterPro" id="IPR036291">
    <property type="entry name" value="NAD(P)-bd_dom_sf"/>
</dbReference>
<keyword evidence="4" id="KW-0472">Membrane</keyword>
<dbReference type="PRINTS" id="PR00081">
    <property type="entry name" value="GDHRDH"/>
</dbReference>
<comment type="similarity">
    <text evidence="1 3">Belongs to the short-chain dehydrogenases/reductases (SDR) family.</text>
</comment>
<evidence type="ECO:0000313" key="5">
    <source>
        <dbReference type="EMBL" id="CAD9775101.1"/>
    </source>
</evidence>
<dbReference type="AlphaFoldDB" id="A0A7S2U1R6"/>
<dbReference type="PANTHER" id="PTHR24320">
    <property type="entry name" value="RETINOL DEHYDROGENASE"/>
    <property type="match status" value="1"/>
</dbReference>
<keyword evidence="4" id="KW-1133">Transmembrane helix</keyword>
<evidence type="ECO:0000256" key="1">
    <source>
        <dbReference type="ARBA" id="ARBA00006484"/>
    </source>
</evidence>
<evidence type="ECO:0000256" key="3">
    <source>
        <dbReference type="RuleBase" id="RU000363"/>
    </source>
</evidence>
<dbReference type="PANTHER" id="PTHR24320:SF148">
    <property type="entry name" value="NAD(P)-BINDING ROSSMANN-FOLD SUPERFAMILY PROTEIN"/>
    <property type="match status" value="1"/>
</dbReference>
<evidence type="ECO:0008006" key="6">
    <source>
        <dbReference type="Google" id="ProtNLM"/>
    </source>
</evidence>
<dbReference type="InterPro" id="IPR002347">
    <property type="entry name" value="SDR_fam"/>
</dbReference>